<dbReference type="Gene3D" id="1.10.101.10">
    <property type="entry name" value="PGBD-like superfamily/PGBD"/>
    <property type="match status" value="1"/>
</dbReference>
<comment type="pathway">
    <text evidence="1 6">Cell wall biogenesis; peptidoglycan biosynthesis.</text>
</comment>
<dbReference type="Pfam" id="PF01471">
    <property type="entry name" value="PG_binding_1"/>
    <property type="match status" value="1"/>
</dbReference>
<organism evidence="9 10">
    <name type="scientific">Streptomyces marispadix</name>
    <dbReference type="NCBI Taxonomy" id="2922868"/>
    <lineage>
        <taxon>Bacteria</taxon>
        <taxon>Bacillati</taxon>
        <taxon>Actinomycetota</taxon>
        <taxon>Actinomycetes</taxon>
        <taxon>Kitasatosporales</taxon>
        <taxon>Streptomycetaceae</taxon>
        <taxon>Streptomyces</taxon>
    </lineage>
</organism>
<gene>
    <name evidence="9" type="ORF">MMA15_17925</name>
</gene>
<dbReference type="RefSeq" id="WP_241061018.1">
    <property type="nucleotide sequence ID" value="NZ_JAKWJU010000002.1"/>
</dbReference>
<evidence type="ECO:0000256" key="2">
    <source>
        <dbReference type="ARBA" id="ARBA00022679"/>
    </source>
</evidence>
<feature type="compositionally biased region" description="Polar residues" evidence="7">
    <location>
        <begin position="48"/>
        <end position="70"/>
    </location>
</feature>
<feature type="active site" description="Proton donor/acceptor" evidence="6">
    <location>
        <position position="256"/>
    </location>
</feature>
<dbReference type="SUPFAM" id="SSF141523">
    <property type="entry name" value="L,D-transpeptidase catalytic domain-like"/>
    <property type="match status" value="1"/>
</dbReference>
<evidence type="ECO:0000256" key="4">
    <source>
        <dbReference type="ARBA" id="ARBA00022984"/>
    </source>
</evidence>
<dbReference type="InterPro" id="IPR002477">
    <property type="entry name" value="Peptidoglycan-bd-like"/>
</dbReference>
<keyword evidence="5 6" id="KW-0961">Cell wall biogenesis/degradation</keyword>
<sequence>MAGATGAGRSVRARHSSAWAVTAALVVGSGAVAGCKAQTTDGAPIHVTKTSISPAPQEQPQRSSVSNGTQGDADEGGGRARPAKPAAPADPVLYATGARGAQIRELQARLHKLKLFDRNPTGYYGPVTTASVRAFQRQQGRSATGTVTSGTWAALRARTSPPVHDELYPPTTLPLDDPDPRCLTGRALCVSKKSRTLAWYVGGQMRAAMDVRFGSAYTPTREGEFGVTFKSRRHVSTIYHTPMPYALFFSGGQAIHYSKDFAARGYGGASHGCVNVRDKKKIAALFAEVRKGDKVVVYK</sequence>
<accession>A0ABS9T0Z3</accession>
<dbReference type="InterPro" id="IPR050979">
    <property type="entry name" value="LD-transpeptidase"/>
</dbReference>
<keyword evidence="10" id="KW-1185">Reference proteome</keyword>
<dbReference type="PANTHER" id="PTHR30582">
    <property type="entry name" value="L,D-TRANSPEPTIDASE"/>
    <property type="match status" value="1"/>
</dbReference>
<dbReference type="PANTHER" id="PTHR30582:SF33">
    <property type="entry name" value="EXPORTED PROTEIN"/>
    <property type="match status" value="1"/>
</dbReference>
<keyword evidence="3 6" id="KW-0133">Cell shape</keyword>
<dbReference type="InterPro" id="IPR036366">
    <property type="entry name" value="PGBDSf"/>
</dbReference>
<evidence type="ECO:0000313" key="9">
    <source>
        <dbReference type="EMBL" id="MCH6162194.1"/>
    </source>
</evidence>
<dbReference type="InterPro" id="IPR038063">
    <property type="entry name" value="Transpep_catalytic_dom"/>
</dbReference>
<reference evidence="9" key="2">
    <citation type="journal article" date="2023" name="Int. J. Syst. Evol. Microbiol.">
        <title>Streptomyces marispadix sp. nov., isolated from marine beach sediment of the Northern Coast of Portugal.</title>
        <authorList>
            <person name="dos Santos J.D.N."/>
            <person name="Vitorino I.R."/>
            <person name="Kallscheuer N."/>
            <person name="Srivastava A."/>
            <person name="Krautwurst S."/>
            <person name="Marz M."/>
            <person name="Jogler C."/>
            <person name="Lobo Da Cunha A."/>
            <person name="Catita J."/>
            <person name="Goncalves H."/>
            <person name="Gonzalez I."/>
            <person name="Reyes F."/>
            <person name="Lage O.M."/>
        </authorList>
    </citation>
    <scope>NUCLEOTIDE SEQUENCE</scope>
    <source>
        <strain evidence="9">M600PL45_2</strain>
    </source>
</reference>
<dbReference type="Gene3D" id="2.40.440.10">
    <property type="entry name" value="L,D-transpeptidase catalytic domain-like"/>
    <property type="match status" value="1"/>
</dbReference>
<dbReference type="EMBL" id="JAKWJU010000002">
    <property type="protein sequence ID" value="MCH6162194.1"/>
    <property type="molecule type" value="Genomic_DNA"/>
</dbReference>
<name>A0ABS9T0Z3_9ACTN</name>
<dbReference type="CDD" id="cd16913">
    <property type="entry name" value="YkuD_like"/>
    <property type="match status" value="1"/>
</dbReference>
<dbReference type="InterPro" id="IPR005490">
    <property type="entry name" value="LD_TPept_cat_dom"/>
</dbReference>
<evidence type="ECO:0000256" key="5">
    <source>
        <dbReference type="ARBA" id="ARBA00023316"/>
    </source>
</evidence>
<keyword evidence="4 6" id="KW-0573">Peptidoglycan synthesis</keyword>
<comment type="caution">
    <text evidence="9">The sequence shown here is derived from an EMBL/GenBank/DDBJ whole genome shotgun (WGS) entry which is preliminary data.</text>
</comment>
<dbReference type="Pfam" id="PF03734">
    <property type="entry name" value="YkuD"/>
    <property type="match status" value="1"/>
</dbReference>
<feature type="domain" description="L,D-TPase catalytic" evidence="8">
    <location>
        <begin position="186"/>
        <end position="298"/>
    </location>
</feature>
<evidence type="ECO:0000259" key="8">
    <source>
        <dbReference type="PROSITE" id="PS52029"/>
    </source>
</evidence>
<reference evidence="9" key="1">
    <citation type="submission" date="2022-03" db="EMBL/GenBank/DDBJ databases">
        <authorList>
            <person name="Santos J.D.N."/>
            <person name="Kallscheuer N."/>
            <person name="Jogler C."/>
            <person name="Lage O.M."/>
        </authorList>
    </citation>
    <scope>NUCLEOTIDE SEQUENCE</scope>
    <source>
        <strain evidence="9">M600PL45_2</strain>
    </source>
</reference>
<dbReference type="PROSITE" id="PS52029">
    <property type="entry name" value="LD_TPASE"/>
    <property type="match status" value="1"/>
</dbReference>
<evidence type="ECO:0000256" key="6">
    <source>
        <dbReference type="PROSITE-ProRule" id="PRU01373"/>
    </source>
</evidence>
<feature type="active site" description="Nucleophile" evidence="6">
    <location>
        <position position="273"/>
    </location>
</feature>
<keyword evidence="2" id="KW-0808">Transferase</keyword>
<dbReference type="Proteomes" id="UP001166784">
    <property type="component" value="Unassembled WGS sequence"/>
</dbReference>
<evidence type="ECO:0000256" key="3">
    <source>
        <dbReference type="ARBA" id="ARBA00022960"/>
    </source>
</evidence>
<dbReference type="SUPFAM" id="SSF47090">
    <property type="entry name" value="PGBD-like"/>
    <property type="match status" value="1"/>
</dbReference>
<evidence type="ECO:0000256" key="1">
    <source>
        <dbReference type="ARBA" id="ARBA00004752"/>
    </source>
</evidence>
<proteinExistence type="predicted"/>
<evidence type="ECO:0000313" key="10">
    <source>
        <dbReference type="Proteomes" id="UP001166784"/>
    </source>
</evidence>
<evidence type="ECO:0000256" key="7">
    <source>
        <dbReference type="SAM" id="MobiDB-lite"/>
    </source>
</evidence>
<dbReference type="InterPro" id="IPR036365">
    <property type="entry name" value="PGBD-like_sf"/>
</dbReference>
<feature type="region of interest" description="Disordered" evidence="7">
    <location>
        <begin position="46"/>
        <end position="90"/>
    </location>
</feature>
<protein>
    <submittedName>
        <fullName evidence="9">L,D-transpeptidase family protein</fullName>
    </submittedName>
</protein>